<protein>
    <recommendedName>
        <fullName evidence="2">cysteine-S-conjugate beta-lyase</fullName>
        <ecNumber evidence="2">4.4.1.13</ecNumber>
    </recommendedName>
</protein>
<sequence>MAEYNFDEYIDRTRSNSIKHAFKKEYQVPEDVIPLWVADMDFRSPKEVCSVIAEAGRFGIFGYAGVHADYFQAVHDWMLKRHGWDVKEEWMVRIPGVVCAIATAVRALTQEGDGVMIMQPVYHPFKNVLTANNRKVVTHCLKTEENKRFYIDFQEMEQQITEEQVKMLVLCTPHNPGGRIWSEEELKKIADICLRHHVYVVADEIHHDFILPGHTFTEWASVSEEMTQLSIICTAPSKTFNIAGLGLSNIFIPNEDIRREFEKEISRASIEASNVIALDACKAAYTFGEQWLDELLEYLNGNVALVREFLKENLPQVKLMEPDGTYLIWLDFSALGMVSDALEEFLVQKAKVWMNKGTVFGEGGECCFRMNLGSPRAVIRQALEQIKSAVDALSL</sequence>
<dbReference type="InterPro" id="IPR051798">
    <property type="entry name" value="Class-II_PLP-Dep_Aminotrans"/>
</dbReference>
<dbReference type="Gene3D" id="3.90.1150.10">
    <property type="entry name" value="Aspartate Aminotransferase, domain 1"/>
    <property type="match status" value="1"/>
</dbReference>
<proteinExistence type="inferred from homology"/>
<keyword evidence="4" id="KW-0456">Lyase</keyword>
<dbReference type="InterPro" id="IPR027619">
    <property type="entry name" value="C-S_lyase_PatB-like"/>
</dbReference>
<evidence type="ECO:0000256" key="4">
    <source>
        <dbReference type="ARBA" id="ARBA00023239"/>
    </source>
</evidence>
<keyword evidence="7" id="KW-0032">Aminotransferase</keyword>
<feature type="domain" description="Aminotransferase class I/classII large" evidence="6">
    <location>
        <begin position="33"/>
        <end position="386"/>
    </location>
</feature>
<evidence type="ECO:0000256" key="3">
    <source>
        <dbReference type="ARBA" id="ARBA00022898"/>
    </source>
</evidence>
<gene>
    <name evidence="7" type="ORF">K040078D81_51430</name>
</gene>
<name>A0ABQ0BHV1_9FIRM</name>
<dbReference type="CDD" id="cd00609">
    <property type="entry name" value="AAT_like"/>
    <property type="match status" value="1"/>
</dbReference>
<keyword evidence="3" id="KW-0663">Pyridoxal phosphate</keyword>
<dbReference type="PANTHER" id="PTHR43525:SF1">
    <property type="entry name" value="PROTEIN MALY"/>
    <property type="match status" value="1"/>
</dbReference>
<dbReference type="Gene3D" id="3.40.640.10">
    <property type="entry name" value="Type I PLP-dependent aspartate aminotransferase-like (Major domain)"/>
    <property type="match status" value="1"/>
</dbReference>
<comment type="caution">
    <text evidence="7">The sequence shown here is derived from an EMBL/GenBank/DDBJ whole genome shotgun (WGS) entry which is preliminary data.</text>
</comment>
<evidence type="ECO:0000256" key="1">
    <source>
        <dbReference type="ARBA" id="ARBA00001933"/>
    </source>
</evidence>
<organism evidence="7 8">
    <name type="scientific">Blautia hominis</name>
    <dbReference type="NCBI Taxonomy" id="2025493"/>
    <lineage>
        <taxon>Bacteria</taxon>
        <taxon>Bacillati</taxon>
        <taxon>Bacillota</taxon>
        <taxon>Clostridia</taxon>
        <taxon>Lachnospirales</taxon>
        <taxon>Lachnospiraceae</taxon>
        <taxon>Blautia</taxon>
    </lineage>
</organism>
<keyword evidence="7" id="KW-0808">Transferase</keyword>
<dbReference type="EMBL" id="BAABYW010000002">
    <property type="protein sequence ID" value="GAA6411026.1"/>
    <property type="molecule type" value="Genomic_DNA"/>
</dbReference>
<dbReference type="GO" id="GO:0008483">
    <property type="term" value="F:transaminase activity"/>
    <property type="evidence" value="ECO:0007669"/>
    <property type="project" value="UniProtKB-KW"/>
</dbReference>
<dbReference type="SUPFAM" id="SSF53383">
    <property type="entry name" value="PLP-dependent transferases"/>
    <property type="match status" value="1"/>
</dbReference>
<comment type="similarity">
    <text evidence="5">Belongs to the class-II pyridoxal-phosphate-dependent aminotransferase family. MalY/PatB cystathionine beta-lyase subfamily.</text>
</comment>
<evidence type="ECO:0000256" key="2">
    <source>
        <dbReference type="ARBA" id="ARBA00012224"/>
    </source>
</evidence>
<dbReference type="InterPro" id="IPR015421">
    <property type="entry name" value="PyrdxlP-dep_Trfase_major"/>
</dbReference>
<dbReference type="InterPro" id="IPR004839">
    <property type="entry name" value="Aminotransferase_I/II_large"/>
</dbReference>
<dbReference type="Pfam" id="PF00155">
    <property type="entry name" value="Aminotran_1_2"/>
    <property type="match status" value="1"/>
</dbReference>
<evidence type="ECO:0000313" key="8">
    <source>
        <dbReference type="Proteomes" id="UP001600943"/>
    </source>
</evidence>
<dbReference type="InterPro" id="IPR015422">
    <property type="entry name" value="PyrdxlP-dep_Trfase_small"/>
</dbReference>
<dbReference type="InterPro" id="IPR015424">
    <property type="entry name" value="PyrdxlP-dep_Trfase"/>
</dbReference>
<evidence type="ECO:0000259" key="6">
    <source>
        <dbReference type="Pfam" id="PF00155"/>
    </source>
</evidence>
<accession>A0ABQ0BHV1</accession>
<dbReference type="PANTHER" id="PTHR43525">
    <property type="entry name" value="PROTEIN MALY"/>
    <property type="match status" value="1"/>
</dbReference>
<evidence type="ECO:0000256" key="5">
    <source>
        <dbReference type="ARBA" id="ARBA00037974"/>
    </source>
</evidence>
<dbReference type="RefSeq" id="WP_390409708.1">
    <property type="nucleotide sequence ID" value="NZ_BAABYW010000002.1"/>
</dbReference>
<keyword evidence="8" id="KW-1185">Reference proteome</keyword>
<comment type="cofactor">
    <cofactor evidence="1">
        <name>pyridoxal 5'-phosphate</name>
        <dbReference type="ChEBI" id="CHEBI:597326"/>
    </cofactor>
</comment>
<dbReference type="Proteomes" id="UP001600943">
    <property type="component" value="Unassembled WGS sequence"/>
</dbReference>
<evidence type="ECO:0000313" key="7">
    <source>
        <dbReference type="EMBL" id="GAA6411026.1"/>
    </source>
</evidence>
<dbReference type="NCBIfam" id="TIGR04350">
    <property type="entry name" value="C_S_lyase_PatB"/>
    <property type="match status" value="1"/>
</dbReference>
<dbReference type="EC" id="4.4.1.13" evidence="2"/>
<reference evidence="7 8" key="1">
    <citation type="submission" date="2024-04" db="EMBL/GenBank/DDBJ databases">
        <title>Defined microbial consortia suppress multidrug-resistant proinflammatory Enterobacteriaceae via ecological control.</title>
        <authorList>
            <person name="Furuichi M."/>
            <person name="Kawaguchi T."/>
            <person name="Pust M."/>
            <person name="Yasuma K."/>
            <person name="Plichta D."/>
            <person name="Hasegawa N."/>
            <person name="Ohya T."/>
            <person name="Bhattarai S."/>
            <person name="Sasajima S."/>
            <person name="Aoto Y."/>
            <person name="Tuganbaev T."/>
            <person name="Yaginuma M."/>
            <person name="Ueda M."/>
            <person name="Okahashi N."/>
            <person name="Amafuji K."/>
            <person name="Kiridooshi Y."/>
            <person name="Sugita K."/>
            <person name="Strazar M."/>
            <person name="Skelly A."/>
            <person name="Suda W."/>
            <person name="Hattori M."/>
            <person name="Nakamoto N."/>
            <person name="Caballero S."/>
            <person name="Norman J."/>
            <person name="Olle B."/>
            <person name="Tanoue T."/>
            <person name="Arita M."/>
            <person name="Bucci V."/>
            <person name="Atarashi K."/>
            <person name="Xavier R."/>
            <person name="Honda K."/>
        </authorList>
    </citation>
    <scope>NUCLEOTIDE SEQUENCE [LARGE SCALE GENOMIC DNA]</scope>
    <source>
        <strain evidence="8">k04-0078-D8-1</strain>
    </source>
</reference>